<dbReference type="RefSeq" id="WP_219964520.1">
    <property type="nucleotide sequence ID" value="NZ_JAGFNZ010000002.1"/>
</dbReference>
<dbReference type="PANTHER" id="PTHR41771">
    <property type="entry name" value="MEMBRANE PROTEIN-RELATED"/>
    <property type="match status" value="1"/>
</dbReference>
<keyword evidence="1" id="KW-1133">Transmembrane helix</keyword>
<feature type="transmembrane region" description="Helical" evidence="1">
    <location>
        <begin position="179"/>
        <end position="199"/>
    </location>
</feature>
<keyword evidence="1" id="KW-0812">Transmembrane</keyword>
<accession>A0ABS7DLC3</accession>
<dbReference type="InterPro" id="IPR012507">
    <property type="entry name" value="YibE_F"/>
</dbReference>
<keyword evidence="3" id="KW-1185">Reference proteome</keyword>
<feature type="transmembrane region" description="Helical" evidence="1">
    <location>
        <begin position="206"/>
        <end position="226"/>
    </location>
</feature>
<gene>
    <name evidence="2" type="ORF">J5W02_04660</name>
</gene>
<evidence type="ECO:0000313" key="3">
    <source>
        <dbReference type="Proteomes" id="UP000719942"/>
    </source>
</evidence>
<dbReference type="Proteomes" id="UP000719942">
    <property type="component" value="Unassembled WGS sequence"/>
</dbReference>
<feature type="transmembrane region" description="Helical" evidence="1">
    <location>
        <begin position="7"/>
        <end position="27"/>
    </location>
</feature>
<organism evidence="2 3">
    <name type="scientific">Caproiciproducens faecalis</name>
    <dbReference type="NCBI Taxonomy" id="2820301"/>
    <lineage>
        <taxon>Bacteria</taxon>
        <taxon>Bacillati</taxon>
        <taxon>Bacillota</taxon>
        <taxon>Clostridia</taxon>
        <taxon>Eubacteriales</taxon>
        <taxon>Acutalibacteraceae</taxon>
        <taxon>Caproiciproducens</taxon>
    </lineage>
</organism>
<evidence type="ECO:0000313" key="2">
    <source>
        <dbReference type="EMBL" id="MBW7572096.1"/>
    </source>
</evidence>
<comment type="caution">
    <text evidence="2">The sequence shown here is derived from an EMBL/GenBank/DDBJ whole genome shotgun (WGS) entry which is preliminary data.</text>
</comment>
<sequence length="297" mass="32481">MYGKNRTVYLLILIVSILFLFGGNRIAQQHKLSILVQSRDSELDDQVFAQVVSVDGAVPDQSDTTRTIVTFTAKITSGQNKGQVVQATQYAYANNRTMPPAVSEKDNVVLGKLTQDQGTQWAFENYERIDQIIILSVILAAVILIFGGRKGVHTVIALLLTCLSVFYVFLPLILAGFNIYFCTILVCVYVICVTFLLTGGINRKSLAAALGCIGGVVFSGGIYLLFNHTMKLTGFYNDQSSRLMELFSDQSLNLQAVVFAMVTIGALGATMDVAMSIASSLVEIKSNRGRRISKYSD</sequence>
<evidence type="ECO:0000256" key="1">
    <source>
        <dbReference type="SAM" id="Phobius"/>
    </source>
</evidence>
<dbReference type="Pfam" id="PF07907">
    <property type="entry name" value="YibE_F"/>
    <property type="match status" value="1"/>
</dbReference>
<dbReference type="EMBL" id="JAGFNZ010000002">
    <property type="protein sequence ID" value="MBW7572096.1"/>
    <property type="molecule type" value="Genomic_DNA"/>
</dbReference>
<feature type="transmembrane region" description="Helical" evidence="1">
    <location>
        <begin position="155"/>
        <end position="173"/>
    </location>
</feature>
<feature type="transmembrane region" description="Helical" evidence="1">
    <location>
        <begin position="131"/>
        <end position="148"/>
    </location>
</feature>
<protein>
    <submittedName>
        <fullName evidence="2">YibE/F family protein</fullName>
    </submittedName>
</protein>
<feature type="transmembrane region" description="Helical" evidence="1">
    <location>
        <begin position="256"/>
        <end position="282"/>
    </location>
</feature>
<name>A0ABS7DLC3_9FIRM</name>
<keyword evidence="1" id="KW-0472">Membrane</keyword>
<proteinExistence type="predicted"/>
<dbReference type="PANTHER" id="PTHR41771:SF1">
    <property type="entry name" value="MEMBRANE PROTEIN"/>
    <property type="match status" value="1"/>
</dbReference>
<reference evidence="2 3" key="1">
    <citation type="submission" date="2021-03" db="EMBL/GenBank/DDBJ databases">
        <title>Caproiciproducens sp. nov. isolated from feces of cow.</title>
        <authorList>
            <person name="Choi J.-Y."/>
        </authorList>
    </citation>
    <scope>NUCLEOTIDE SEQUENCE [LARGE SCALE GENOMIC DNA]</scope>
    <source>
        <strain evidence="2 3">AGMB10547</strain>
    </source>
</reference>